<evidence type="ECO:0000256" key="4">
    <source>
        <dbReference type="ARBA" id="ARBA00023004"/>
    </source>
</evidence>
<name>A0ABT7DUM5_9NEIS</name>
<comment type="cofactor">
    <cofactor evidence="1">
        <name>Fe(2+)</name>
        <dbReference type="ChEBI" id="CHEBI:29033"/>
    </cofactor>
</comment>
<evidence type="ECO:0000313" key="9">
    <source>
        <dbReference type="Proteomes" id="UP001172778"/>
    </source>
</evidence>
<dbReference type="SMART" id="SM01150">
    <property type="entry name" value="DUF1338"/>
    <property type="match status" value="1"/>
</dbReference>
<sequence>MSPNEFFSQLWQDYVAMAPQADQIYKLFAADNGTVVNDHVAFRTFNLAPINIERLEKHFFAMGYRRHEPYRFDDKKLDAWSYLHEDPTQPRIFLSELCVNELSAAAQEYISGLVAQIDPARVDDPSVFWAGPLWKMPSHADYLRLLEESEYAGWMAAIGMRVNHFTVSINHLTTPTTLQGVVERVEQAGFAINGAGGKLKGTPEQLLEQASTLADRMPMVFADGSTHAIPTCYYEFARRYPDAKGELYQGFIPSSADKIFESTDVKKSLKAA</sequence>
<dbReference type="EC" id="1.13.11.93" evidence="6"/>
<evidence type="ECO:0000256" key="7">
    <source>
        <dbReference type="ARBA" id="ARBA00035045"/>
    </source>
</evidence>
<reference evidence="8" key="1">
    <citation type="submission" date="2023-03" db="EMBL/GenBank/DDBJ databases">
        <title>Chitinimonas shenzhenensis gen. nov., sp. nov., a novel member of family Burkholderiaceae isolated from activated sludge collected in Shen Zhen, China.</title>
        <authorList>
            <person name="Wang X."/>
        </authorList>
    </citation>
    <scope>NUCLEOTIDE SEQUENCE</scope>
    <source>
        <strain evidence="8">DQS-5</strain>
    </source>
</reference>
<dbReference type="PANTHER" id="PTHR31136:SF5">
    <property type="entry name" value="2-OXOADIPATE DIOXYGENASE_DECARBOXYLASE, CHLOROPLASTIC"/>
    <property type="match status" value="1"/>
</dbReference>
<evidence type="ECO:0000256" key="6">
    <source>
        <dbReference type="ARBA" id="ARBA00035023"/>
    </source>
</evidence>
<dbReference type="CDD" id="cd16350">
    <property type="entry name" value="VOC_like"/>
    <property type="match status" value="1"/>
</dbReference>
<dbReference type="InterPro" id="IPR009770">
    <property type="entry name" value="HGLS"/>
</dbReference>
<comment type="similarity">
    <text evidence="5">Belongs to the 2-oxoadipate dioxygenase/decarboxylase family.</text>
</comment>
<organism evidence="8 9">
    <name type="scientific">Parachitinimonas caeni</name>
    <dbReference type="NCBI Taxonomy" id="3031301"/>
    <lineage>
        <taxon>Bacteria</taxon>
        <taxon>Pseudomonadati</taxon>
        <taxon>Pseudomonadota</taxon>
        <taxon>Betaproteobacteria</taxon>
        <taxon>Neisseriales</taxon>
        <taxon>Chitinibacteraceae</taxon>
        <taxon>Parachitinimonas</taxon>
    </lineage>
</organism>
<evidence type="ECO:0000256" key="1">
    <source>
        <dbReference type="ARBA" id="ARBA00001954"/>
    </source>
</evidence>
<dbReference type="EMBL" id="JARRAF010000006">
    <property type="protein sequence ID" value="MDK2123763.1"/>
    <property type="molecule type" value="Genomic_DNA"/>
</dbReference>
<dbReference type="RefSeq" id="WP_284100067.1">
    <property type="nucleotide sequence ID" value="NZ_JARRAF010000006.1"/>
</dbReference>
<keyword evidence="2" id="KW-0223">Dioxygenase</keyword>
<dbReference type="Proteomes" id="UP001172778">
    <property type="component" value="Unassembled WGS sequence"/>
</dbReference>
<proteinExistence type="inferred from homology"/>
<dbReference type="Pfam" id="PF07063">
    <property type="entry name" value="HGLS"/>
    <property type="match status" value="2"/>
</dbReference>
<evidence type="ECO:0000256" key="3">
    <source>
        <dbReference type="ARBA" id="ARBA00023002"/>
    </source>
</evidence>
<gene>
    <name evidence="8" type="ORF">PZA18_06840</name>
</gene>
<accession>A0ABT7DUM5</accession>
<dbReference type="Gene3D" id="3.10.180.50">
    <property type="match status" value="1"/>
</dbReference>
<keyword evidence="9" id="KW-1185">Reference proteome</keyword>
<comment type="caution">
    <text evidence="8">The sequence shown here is derived from an EMBL/GenBank/DDBJ whole genome shotgun (WGS) entry which is preliminary data.</text>
</comment>
<evidence type="ECO:0000313" key="8">
    <source>
        <dbReference type="EMBL" id="MDK2123763.1"/>
    </source>
</evidence>
<dbReference type="PANTHER" id="PTHR31136">
    <property type="entry name" value="DUF1338 DOMAIN-CONTAINING PROTEIN"/>
    <property type="match status" value="1"/>
</dbReference>
<keyword evidence="4" id="KW-0408">Iron</keyword>
<protein>
    <recommendedName>
        <fullName evidence="6">2-oxoadipate dioxygenase/decarboxylase</fullName>
        <ecNumber evidence="6">1.13.11.93</ecNumber>
    </recommendedName>
    <alternativeName>
        <fullName evidence="7">2-hydroxyglutarate synthase</fullName>
    </alternativeName>
</protein>
<evidence type="ECO:0000256" key="2">
    <source>
        <dbReference type="ARBA" id="ARBA00022964"/>
    </source>
</evidence>
<keyword evidence="3" id="KW-0560">Oxidoreductase</keyword>
<evidence type="ECO:0000256" key="5">
    <source>
        <dbReference type="ARBA" id="ARBA00035013"/>
    </source>
</evidence>